<feature type="transmembrane region" description="Helical" evidence="1">
    <location>
        <begin position="84"/>
        <end position="104"/>
    </location>
</feature>
<evidence type="ECO:0000313" key="3">
    <source>
        <dbReference type="Proteomes" id="UP000239763"/>
    </source>
</evidence>
<comment type="caution">
    <text evidence="2">The sequence shown here is derived from an EMBL/GenBank/DDBJ whole genome shotgun (WGS) entry which is preliminary data.</text>
</comment>
<dbReference type="GeneID" id="69648818"/>
<keyword evidence="1" id="KW-0812">Transmembrane</keyword>
<keyword evidence="1" id="KW-1133">Transmembrane helix</keyword>
<proteinExistence type="predicted"/>
<accession>A0AA44VR11</accession>
<dbReference type="Proteomes" id="UP000239763">
    <property type="component" value="Unassembled WGS sequence"/>
</dbReference>
<keyword evidence="1" id="KW-0472">Membrane</keyword>
<dbReference type="RefSeq" id="WP_102297579.1">
    <property type="nucleotide sequence ID" value="NZ_JAAHTI010000001.1"/>
</dbReference>
<protein>
    <submittedName>
        <fullName evidence="2">Uncharacterized protein</fullName>
    </submittedName>
</protein>
<evidence type="ECO:0000256" key="1">
    <source>
        <dbReference type="SAM" id="Phobius"/>
    </source>
</evidence>
<reference evidence="2 3" key="1">
    <citation type="journal article" date="2018" name="Nature">
        <title>A major lineage of non-tailed dsDNA viruses as unrecognized killers of marine bacteria.</title>
        <authorList>
            <person name="Kauffman K.M."/>
            <person name="Hussain F.A."/>
            <person name="Yang J."/>
            <person name="Arevalo P."/>
            <person name="Brown J.M."/>
            <person name="Chang W.K."/>
            <person name="VanInsberghe D."/>
            <person name="Elsherbini J."/>
            <person name="Sharma R.S."/>
            <person name="Cutler M.B."/>
            <person name="Kelly L."/>
            <person name="Polz M.F."/>
        </authorList>
    </citation>
    <scope>NUCLEOTIDE SEQUENCE [LARGE SCALE GENOMIC DNA]</scope>
    <source>
        <strain evidence="2 3">10N.286.55.E1</strain>
    </source>
</reference>
<sequence>MVKTDISDLEITDTQIVDNLLTGGDIGTWQADYLLREVEFERLKNGKPVTHNWANSVGLTTFGFALNLLSKGYSDYTAIAKGEWIALAFGVGATMILYVVGLCIKDSRKLVMKKIEKHFESAPTKRRIVGGDHAQ</sequence>
<dbReference type="EMBL" id="MCSB01000024">
    <property type="protein sequence ID" value="PME26873.1"/>
    <property type="molecule type" value="Genomic_DNA"/>
</dbReference>
<organism evidence="2 3">
    <name type="scientific">Vibrio lentus</name>
    <dbReference type="NCBI Taxonomy" id="136468"/>
    <lineage>
        <taxon>Bacteria</taxon>
        <taxon>Pseudomonadati</taxon>
        <taxon>Pseudomonadota</taxon>
        <taxon>Gammaproteobacteria</taxon>
        <taxon>Vibrionales</taxon>
        <taxon>Vibrionaceae</taxon>
        <taxon>Vibrio</taxon>
    </lineage>
</organism>
<dbReference type="AlphaFoldDB" id="A0AA44VR11"/>
<keyword evidence="3" id="KW-1185">Reference proteome</keyword>
<evidence type="ECO:0000313" key="2">
    <source>
        <dbReference type="EMBL" id="PME26873.1"/>
    </source>
</evidence>
<name>A0AA44VR11_9VIBR</name>
<gene>
    <name evidence="2" type="ORF">BCV38_07430</name>
</gene>